<accession>A0A1I3HHP4</accession>
<dbReference type="SUPFAM" id="SSF63411">
    <property type="entry name" value="LuxS/MPP-like metallohydrolase"/>
    <property type="match status" value="2"/>
</dbReference>
<dbReference type="Pfam" id="PF00675">
    <property type="entry name" value="Peptidase_M16"/>
    <property type="match status" value="1"/>
</dbReference>
<evidence type="ECO:0000313" key="4">
    <source>
        <dbReference type="Proteomes" id="UP000199518"/>
    </source>
</evidence>
<dbReference type="AlphaFoldDB" id="A0A1I3HHP4"/>
<dbReference type="InterPro" id="IPR007863">
    <property type="entry name" value="Peptidase_M16_C"/>
</dbReference>
<evidence type="ECO:0000313" key="3">
    <source>
        <dbReference type="EMBL" id="SFI35298.1"/>
    </source>
</evidence>
<dbReference type="Pfam" id="PF05193">
    <property type="entry name" value="Peptidase_M16_C"/>
    <property type="match status" value="1"/>
</dbReference>
<feature type="domain" description="Peptidase M16 N-terminal" evidence="1">
    <location>
        <begin position="23"/>
        <end position="150"/>
    </location>
</feature>
<dbReference type="InterPro" id="IPR050361">
    <property type="entry name" value="MPP/UQCRC_Complex"/>
</dbReference>
<feature type="domain" description="Peptidase M16 C-terminal" evidence="2">
    <location>
        <begin position="169"/>
        <end position="338"/>
    </location>
</feature>
<dbReference type="PANTHER" id="PTHR11851">
    <property type="entry name" value="METALLOPROTEASE"/>
    <property type="match status" value="1"/>
</dbReference>
<name>A0A1I3HHP4_9PLAN</name>
<dbReference type="PANTHER" id="PTHR11851:SF219">
    <property type="entry name" value="HYPOTHETICAL ZINC PROTEASE"/>
    <property type="match status" value="1"/>
</dbReference>
<dbReference type="GO" id="GO:0046872">
    <property type="term" value="F:metal ion binding"/>
    <property type="evidence" value="ECO:0007669"/>
    <property type="project" value="InterPro"/>
</dbReference>
<dbReference type="InterPro" id="IPR011249">
    <property type="entry name" value="Metalloenz_LuxS/M16"/>
</dbReference>
<proteinExistence type="predicted"/>
<sequence length="413" mass="45424">MTPLATEVFELGNGLTLLVEPMPHVQSAAFSILTPAGVIYEPAGQNGVAAALCDMMTRGAGGFDSRQLSAALDNLGVQRSENVGWNFITFSGATLADNLLKVFPIYARILREPLLDPEQFPAVMSGVEQGLLAEEDEPQRKALTELRRHCYDAPWNRPVDGTLAELDAITPDSVSQFYRSHLRPNGTLIGVAGNVDPRQVRDVVAEMFGDWEQMTPPTLHRVPGSREYRHIDHASTQTHIGLAYNAVPYGHADYYAAWAAVSVLSGGSSSRLFTEVREKRGLCYSVYATLHSLLTEGRVLAYAGATTDRAQETLNVMVEEMRRLSEGVEPDELRRCQARAKSSLIMQQESTGARASSIARDWFHLKKINTLADVRAAVESLTIEEIAEYARRFPARDLTVLTIGAEPLQVPQD</sequence>
<evidence type="ECO:0000259" key="2">
    <source>
        <dbReference type="Pfam" id="PF05193"/>
    </source>
</evidence>
<dbReference type="OrthoDB" id="9762085at2"/>
<gene>
    <name evidence="3" type="ORF">SAMN05421753_10870</name>
</gene>
<evidence type="ECO:0000259" key="1">
    <source>
        <dbReference type="Pfam" id="PF00675"/>
    </source>
</evidence>
<dbReference type="Gene3D" id="3.30.830.10">
    <property type="entry name" value="Metalloenzyme, LuxS/M16 peptidase-like"/>
    <property type="match status" value="2"/>
</dbReference>
<keyword evidence="4" id="KW-1185">Reference proteome</keyword>
<dbReference type="EMBL" id="FOQD01000008">
    <property type="protein sequence ID" value="SFI35298.1"/>
    <property type="molecule type" value="Genomic_DNA"/>
</dbReference>
<dbReference type="STRING" id="1576369.SAMN05421753_10870"/>
<dbReference type="InterPro" id="IPR011765">
    <property type="entry name" value="Pept_M16_N"/>
</dbReference>
<dbReference type="RefSeq" id="WP_092050318.1">
    <property type="nucleotide sequence ID" value="NZ_FOQD01000008.1"/>
</dbReference>
<reference evidence="4" key="1">
    <citation type="submission" date="2016-10" db="EMBL/GenBank/DDBJ databases">
        <authorList>
            <person name="Varghese N."/>
            <person name="Submissions S."/>
        </authorList>
    </citation>
    <scope>NUCLEOTIDE SEQUENCE [LARGE SCALE GENOMIC DNA]</scope>
    <source>
        <strain evidence="4">DSM 26348</strain>
    </source>
</reference>
<dbReference type="Proteomes" id="UP000199518">
    <property type="component" value="Unassembled WGS sequence"/>
</dbReference>
<protein>
    <submittedName>
        <fullName evidence="3">Predicted Zn-dependent peptidase</fullName>
    </submittedName>
</protein>
<organism evidence="3 4">
    <name type="scientific">Planctomicrobium piriforme</name>
    <dbReference type="NCBI Taxonomy" id="1576369"/>
    <lineage>
        <taxon>Bacteria</taxon>
        <taxon>Pseudomonadati</taxon>
        <taxon>Planctomycetota</taxon>
        <taxon>Planctomycetia</taxon>
        <taxon>Planctomycetales</taxon>
        <taxon>Planctomycetaceae</taxon>
        <taxon>Planctomicrobium</taxon>
    </lineage>
</organism>